<dbReference type="Proteomes" id="UP000593892">
    <property type="component" value="Chromosome"/>
</dbReference>
<feature type="transmembrane region" description="Helical" evidence="8">
    <location>
        <begin position="435"/>
        <end position="455"/>
    </location>
</feature>
<dbReference type="SUPFAM" id="SSF82714">
    <property type="entry name" value="Multidrug efflux transporter AcrB TolC docking domain, DN and DC subdomains"/>
    <property type="match status" value="2"/>
</dbReference>
<dbReference type="PRINTS" id="PR00702">
    <property type="entry name" value="ACRIFLAVINRP"/>
</dbReference>
<keyword evidence="3" id="KW-1003">Cell membrane</keyword>
<dbReference type="RefSeq" id="WP_194450698.1">
    <property type="nucleotide sequence ID" value="NZ_CP063849.1"/>
</dbReference>
<dbReference type="Gene3D" id="3.30.2090.10">
    <property type="entry name" value="Multidrug efflux transporter AcrB TolC docking domain, DN and DC subdomains"/>
    <property type="match status" value="2"/>
</dbReference>
<feature type="transmembrane region" description="Helical" evidence="8">
    <location>
        <begin position="12"/>
        <end position="32"/>
    </location>
</feature>
<feature type="transmembrane region" description="Helical" evidence="8">
    <location>
        <begin position="533"/>
        <end position="550"/>
    </location>
</feature>
<dbReference type="EMBL" id="CP063849">
    <property type="protein sequence ID" value="QOY89036.1"/>
    <property type="molecule type" value="Genomic_DNA"/>
</dbReference>
<evidence type="ECO:0000256" key="3">
    <source>
        <dbReference type="ARBA" id="ARBA00022475"/>
    </source>
</evidence>
<feature type="transmembrane region" description="Helical" evidence="8">
    <location>
        <begin position="862"/>
        <end position="881"/>
    </location>
</feature>
<evidence type="ECO:0000256" key="7">
    <source>
        <dbReference type="ARBA" id="ARBA00023136"/>
    </source>
</evidence>
<dbReference type="GO" id="GO:0042910">
    <property type="term" value="F:xenobiotic transmembrane transporter activity"/>
    <property type="evidence" value="ECO:0007669"/>
    <property type="project" value="TreeGrafter"/>
</dbReference>
<keyword evidence="5 8" id="KW-0812">Transmembrane</keyword>
<keyword evidence="7 8" id="KW-0472">Membrane</keyword>
<feature type="transmembrane region" description="Helical" evidence="8">
    <location>
        <begin position="467"/>
        <end position="490"/>
    </location>
</feature>
<feature type="transmembrane region" description="Helical" evidence="8">
    <location>
        <begin position="994"/>
        <end position="1018"/>
    </location>
</feature>
<feature type="transmembrane region" description="Helical" evidence="8">
    <location>
        <begin position="396"/>
        <end position="415"/>
    </location>
</feature>
<protein>
    <submittedName>
        <fullName evidence="9">Efflux RND transporter permease subunit</fullName>
    </submittedName>
</protein>
<dbReference type="GO" id="GO:0005886">
    <property type="term" value="C:plasma membrane"/>
    <property type="evidence" value="ECO:0007669"/>
    <property type="project" value="UniProtKB-SubCell"/>
</dbReference>
<dbReference type="Gene3D" id="3.30.70.1430">
    <property type="entry name" value="Multidrug efflux transporter AcrB pore domain"/>
    <property type="match status" value="2"/>
</dbReference>
<reference evidence="9 10" key="1">
    <citation type="submission" date="2020-10" db="EMBL/GenBank/DDBJ databases">
        <title>Complete genome sequence of Paludibaculum fermentans P105T, a facultatively anaerobic acidobacterium capable of dissimilatory Fe(III) reduction.</title>
        <authorList>
            <person name="Dedysh S.N."/>
            <person name="Beletsky A.V."/>
            <person name="Kulichevskaya I.S."/>
            <person name="Mardanov A.V."/>
            <person name="Ravin N.V."/>
        </authorList>
    </citation>
    <scope>NUCLEOTIDE SEQUENCE [LARGE SCALE GENOMIC DNA]</scope>
    <source>
        <strain evidence="9 10">P105</strain>
    </source>
</reference>
<evidence type="ECO:0000256" key="4">
    <source>
        <dbReference type="ARBA" id="ARBA00022519"/>
    </source>
</evidence>
<proteinExistence type="predicted"/>
<dbReference type="Gene3D" id="1.20.1640.10">
    <property type="entry name" value="Multidrug efflux transporter AcrB transmembrane domain"/>
    <property type="match status" value="2"/>
</dbReference>
<keyword evidence="4" id="KW-0997">Cell inner membrane</keyword>
<evidence type="ECO:0000256" key="1">
    <source>
        <dbReference type="ARBA" id="ARBA00004429"/>
    </source>
</evidence>
<dbReference type="Pfam" id="PF00873">
    <property type="entry name" value="ACR_tran"/>
    <property type="match status" value="1"/>
</dbReference>
<evidence type="ECO:0000313" key="9">
    <source>
        <dbReference type="EMBL" id="QOY89036.1"/>
    </source>
</evidence>
<comment type="subcellular location">
    <subcellularLocation>
        <location evidence="1">Cell inner membrane</location>
        <topology evidence="1">Multi-pass membrane protein</topology>
    </subcellularLocation>
</comment>
<evidence type="ECO:0000313" key="10">
    <source>
        <dbReference type="Proteomes" id="UP000593892"/>
    </source>
</evidence>
<feature type="transmembrane region" description="Helical" evidence="8">
    <location>
        <begin position="364"/>
        <end position="384"/>
    </location>
</feature>
<dbReference type="KEGG" id="pfer:IRI77_03495"/>
<evidence type="ECO:0000256" key="5">
    <source>
        <dbReference type="ARBA" id="ARBA00022692"/>
    </source>
</evidence>
<evidence type="ECO:0000256" key="8">
    <source>
        <dbReference type="SAM" id="Phobius"/>
    </source>
</evidence>
<feature type="transmembrane region" description="Helical" evidence="8">
    <location>
        <begin position="888"/>
        <end position="908"/>
    </location>
</feature>
<dbReference type="AlphaFoldDB" id="A0A7S7NSS1"/>
<sequence>MNISELFIKRPIATSLFMCAIILFGMVAYRSLAVSDLPNVDFPTLLVTASLPGANPETMASAVATPMENQFSTIAGLNSMTSVNSQGATQITLEFDLSRSLDGAAVDVQAAITQASRLLPPGMPTPPTFTKVNPADQPILYLALTSTTLPLYTLDEYAETRIAQRISMVSGVAQVQVLGAQKYAVHVQMDPQKLAAHQVGINEIETALKNWNVNLPAGSIIGPQRAFTLQASGQLTNAPAYRPLVVSYRKGTPVRLEELGQVIDGVEDDKTASWFYRHGPGHRAVVLAIQRQPGTNTIAVTDAIKHLIPLFQSELPPSVKMEIFYDRSDTIRESYDDVQFTMILTLGLVVMVIFLFLRNFSATVIPSLALPFSVIGTFAVMYLLDYSLDNLSMMALILSIGFVVDDAIVMLENIVRHIEMGEEPMAAALKGSKEIGFTIVSMTLSLAAVFIPVLFMGGVLGRLFKEFAVTICVSILISGVVSVTLTPMLCSRFLRAAHHQSKGWFYNSTERFFEGMLRLYDNSLQVVLRFRRATLAVSFVVLIITGWMFVDIPKGFIPDQDTDQMLVTTEAAQGTSFYQMVKYQQAIAEEVQADPNVDSLVSSIGGNTSTTLGGPNFGQMIVHLKPRHDRKMLVNEVIDNLRPKLTQFPGMKVYIQNPPAIQIGGQVTKSIYQFSMQSPDKEELYKASRKMEAEIAAMPGLEDVTSNLLVQSPQIHVNIDRDKSAALQINAQQVENALYDAYGPRWVSTIYAPVNEYKVLLELMPKYQADPNALSMLYLKTTAGRLIPLDSVAQVTSDTGPQTVNHFGQLPAVTISFNLRPGTSLGDTVTQIEKLAKEQLPPTVSTAFQGAAKSFQSSLSNLWLLLIVAILVVYIVLGVLYESYIHPLTILSGLPSAGFGALVTLYIFHMDLNIYAFVGLIMLIGIVKKNAIMQIDFALDAERHQGMSAGEAIYQGCLIRFRPIMMTTMAALLGAVPIALGYGAGGEARQPLGLAVVGGLLFSQLVTLYLTPVVYTYMAGLQDWLRRRKGADSVPEPIPTSY</sequence>
<keyword evidence="6 8" id="KW-1133">Transmembrane helix</keyword>
<keyword evidence="2" id="KW-0813">Transport</keyword>
<dbReference type="FunFam" id="3.30.70.1430:FF:000001">
    <property type="entry name" value="Efflux pump membrane transporter"/>
    <property type="match status" value="1"/>
</dbReference>
<dbReference type="SUPFAM" id="SSF82693">
    <property type="entry name" value="Multidrug efflux transporter AcrB pore domain, PN1, PN2, PC1 and PC2 subdomains"/>
    <property type="match status" value="4"/>
</dbReference>
<evidence type="ECO:0000256" key="6">
    <source>
        <dbReference type="ARBA" id="ARBA00022989"/>
    </source>
</evidence>
<dbReference type="InterPro" id="IPR027463">
    <property type="entry name" value="AcrB_DN_DC_subdom"/>
</dbReference>
<dbReference type="PANTHER" id="PTHR32063">
    <property type="match status" value="1"/>
</dbReference>
<keyword evidence="10" id="KW-1185">Reference proteome</keyword>
<dbReference type="Gene3D" id="3.30.70.1320">
    <property type="entry name" value="Multidrug efflux transporter AcrB pore domain like"/>
    <property type="match status" value="1"/>
</dbReference>
<name>A0A7S7NSS1_PALFE</name>
<dbReference type="FunFam" id="1.20.1640.10:FF:000001">
    <property type="entry name" value="Efflux pump membrane transporter"/>
    <property type="match status" value="1"/>
</dbReference>
<dbReference type="PANTHER" id="PTHR32063:SF21">
    <property type="entry name" value="MULTIDRUG RESISTANCE PROTEIN MDTB"/>
    <property type="match status" value="1"/>
</dbReference>
<dbReference type="SUPFAM" id="SSF82866">
    <property type="entry name" value="Multidrug efflux transporter AcrB transmembrane domain"/>
    <property type="match status" value="2"/>
</dbReference>
<feature type="transmembrane region" description="Helical" evidence="8">
    <location>
        <begin position="338"/>
        <end position="357"/>
    </location>
</feature>
<organism evidence="9 10">
    <name type="scientific">Paludibaculum fermentans</name>
    <dbReference type="NCBI Taxonomy" id="1473598"/>
    <lineage>
        <taxon>Bacteria</taxon>
        <taxon>Pseudomonadati</taxon>
        <taxon>Acidobacteriota</taxon>
        <taxon>Terriglobia</taxon>
        <taxon>Bryobacterales</taxon>
        <taxon>Bryobacteraceae</taxon>
        <taxon>Paludibaculum</taxon>
    </lineage>
</organism>
<dbReference type="InterPro" id="IPR001036">
    <property type="entry name" value="Acrflvin-R"/>
</dbReference>
<accession>A0A7S7NSS1</accession>
<dbReference type="Gene3D" id="3.30.70.1440">
    <property type="entry name" value="Multidrug efflux transporter AcrB pore domain"/>
    <property type="match status" value="1"/>
</dbReference>
<gene>
    <name evidence="9" type="ORF">IRI77_03495</name>
</gene>
<evidence type="ECO:0000256" key="2">
    <source>
        <dbReference type="ARBA" id="ARBA00022448"/>
    </source>
</evidence>
<feature type="transmembrane region" description="Helical" evidence="8">
    <location>
        <begin position="964"/>
        <end position="982"/>
    </location>
</feature>